<gene>
    <name evidence="14 15 16" type="primary">LOC115476528</name>
</gene>
<feature type="domain" description="C2H2-type" evidence="12">
    <location>
        <begin position="820"/>
        <end position="847"/>
    </location>
</feature>
<proteinExistence type="predicted"/>
<dbReference type="FunFam" id="3.30.160.60:FF:000295">
    <property type="entry name" value="zinc finger protein 19"/>
    <property type="match status" value="1"/>
</dbReference>
<keyword evidence="4 10" id="KW-0863">Zinc-finger</keyword>
<feature type="region of interest" description="Disordered" evidence="11">
    <location>
        <begin position="474"/>
        <end position="494"/>
    </location>
</feature>
<dbReference type="Proteomes" id="UP000515156">
    <property type="component" value="Chromosome 8"/>
</dbReference>
<dbReference type="GO" id="GO:0010468">
    <property type="term" value="P:regulation of gene expression"/>
    <property type="evidence" value="ECO:0007669"/>
    <property type="project" value="TreeGrafter"/>
</dbReference>
<evidence type="ECO:0000256" key="1">
    <source>
        <dbReference type="ARBA" id="ARBA00004123"/>
    </source>
</evidence>
<dbReference type="SMART" id="SM00355">
    <property type="entry name" value="ZnF_C2H2"/>
    <property type="match status" value="22"/>
</dbReference>
<feature type="domain" description="C2H2-type" evidence="12">
    <location>
        <begin position="681"/>
        <end position="708"/>
    </location>
</feature>
<dbReference type="GeneID" id="115476528"/>
<evidence type="ECO:0000256" key="5">
    <source>
        <dbReference type="ARBA" id="ARBA00022833"/>
    </source>
</evidence>
<dbReference type="FunFam" id="3.30.160.60:FF:000100">
    <property type="entry name" value="Zinc finger 45-like"/>
    <property type="match status" value="1"/>
</dbReference>
<feature type="domain" description="C2H2-type" evidence="12">
    <location>
        <begin position="569"/>
        <end position="596"/>
    </location>
</feature>
<name>A0A6P7YNB8_9AMPH</name>
<dbReference type="Pfam" id="PF00096">
    <property type="entry name" value="zf-C2H2"/>
    <property type="match status" value="11"/>
</dbReference>
<feature type="domain" description="C2H2-type" evidence="12">
    <location>
        <begin position="65"/>
        <end position="92"/>
    </location>
</feature>
<dbReference type="SUPFAM" id="SSF57667">
    <property type="entry name" value="beta-beta-alpha zinc fingers"/>
    <property type="match status" value="11"/>
</dbReference>
<keyword evidence="2" id="KW-0479">Metal-binding</keyword>
<comment type="subcellular location">
    <subcellularLocation>
        <location evidence="1">Nucleus</location>
    </subcellularLocation>
</comment>
<dbReference type="OrthoDB" id="8922241at2759"/>
<feature type="region of interest" description="Disordered" evidence="11">
    <location>
        <begin position="211"/>
        <end position="230"/>
    </location>
</feature>
<feature type="compositionally biased region" description="Polar residues" evidence="11">
    <location>
        <begin position="219"/>
        <end position="230"/>
    </location>
</feature>
<evidence type="ECO:0000256" key="7">
    <source>
        <dbReference type="ARBA" id="ARBA00023163"/>
    </source>
</evidence>
<dbReference type="PANTHER" id="PTHR16515">
    <property type="entry name" value="PR DOMAIN ZINC FINGER PROTEIN"/>
    <property type="match status" value="1"/>
</dbReference>
<feature type="domain" description="C2H2-type" evidence="12">
    <location>
        <begin position="14"/>
        <end position="41"/>
    </location>
</feature>
<evidence type="ECO:0000313" key="15">
    <source>
        <dbReference type="RefSeq" id="XP_030068808.1"/>
    </source>
</evidence>
<dbReference type="AlphaFoldDB" id="A0A6P7YNB8"/>
<feature type="domain" description="C2H2-type" evidence="12">
    <location>
        <begin position="371"/>
        <end position="393"/>
    </location>
</feature>
<dbReference type="PANTHER" id="PTHR16515:SF49">
    <property type="entry name" value="GASTRULA ZINC FINGER PROTEIN XLCGF49.1-LIKE-RELATED"/>
    <property type="match status" value="1"/>
</dbReference>
<dbReference type="FunFam" id="3.30.160.60:FF:000145">
    <property type="entry name" value="Zinc finger protein 574"/>
    <property type="match status" value="1"/>
</dbReference>
<feature type="domain" description="C2H2-type" evidence="12">
    <location>
        <begin position="792"/>
        <end position="819"/>
    </location>
</feature>
<dbReference type="InterPro" id="IPR036236">
    <property type="entry name" value="Znf_C2H2_sf"/>
</dbReference>
<feature type="domain" description="C2H2-type" evidence="12">
    <location>
        <begin position="736"/>
        <end position="763"/>
    </location>
</feature>
<evidence type="ECO:0000259" key="12">
    <source>
        <dbReference type="PROSITE" id="PS50157"/>
    </source>
</evidence>
<sequence>MAEDMQSVIFQHQYMCFECGLLYNTLEEVLVHQQNHSGEACLQSDEGSAVAINQVQGLALENSHYQCLECQQLLLSPAELLQHQELHLQELSQSPGLQQLVEAHGSVTSQIQYQCSDCKELFTSPELWLAHQQTHRKEEPSQSIVVQAEPCIQTLVNLDNMILNEHLYEGQVYSMVQGQHSTVGLPTQLYVQSPGNKKKGMIQCANPTQKIGELPPPQQKQISGRTSSQPLEMHPYECSECIQVFHTPEEFLAHQGMHFTETEKESGDSIELDTNGLPEQDRERENLCPGTVTPSIYELQQDKTNKEMMSALSKEGNNGFILDRQKQLQDLNDQEGGSKFQKVFRCLECRKELGSAEQLRRHQKAHVKEEYFCRECNRSFTSAKRLQAHQKVHEDGTYECPECIKVFKKAASLEQHLHSHSGEALYLCMDCGLGFSTEMTLVVHRKTHTANPLHRCHCGKSFSNMTKFLYHRRTHTGKSSTPQEKIKLTGEAATSQSALTETMPDIIIGASETQLPPALPQKPVTNVTQTEETARLALAYRCPQCSKTFSTHIRLVRHKRVVHILERKHKCQICGQKFKKLVHVKNHMRTHTGERPFQCTECGKTFASLANLMRHHLTHTGERPYKCEVCGKAFTQSSNLQQHRLLHGSSSPFTCQDCGLSFSRAAKLAAHRYVHTGELPFKCADCGKTFLRKRLLELHRYNHQGREAPHCQQCGATFLHMAELNEHQCGLKRQPYECPACGKRLGSLAALSLHELVHAGQRPYKCSLCTKGFTSQSGLTRHWQRHSGIRPHQCSLCGKTFVAASSLHLHQRIHTGERPFPCPDCGKAFRQATHLREHRRLHTGERPYSCQECGKSFIQSIHLAEHQRIHTGEWPHSCQECGKAFKTLSNLRSHRKIHREAETPPPPQQTIMCTEFGETIAIIESSEPLPLMETIEIYQATLDGSLQMNAFV</sequence>
<protein>
    <recommendedName>
        <fullName evidence="9">Zinc finger protein 865</fullName>
    </recommendedName>
</protein>
<organism evidence="13 14">
    <name type="scientific">Microcaecilia unicolor</name>
    <dbReference type="NCBI Taxonomy" id="1415580"/>
    <lineage>
        <taxon>Eukaryota</taxon>
        <taxon>Metazoa</taxon>
        <taxon>Chordata</taxon>
        <taxon>Craniata</taxon>
        <taxon>Vertebrata</taxon>
        <taxon>Euteleostomi</taxon>
        <taxon>Amphibia</taxon>
        <taxon>Gymnophiona</taxon>
        <taxon>Siphonopidae</taxon>
        <taxon>Microcaecilia</taxon>
    </lineage>
</organism>
<evidence type="ECO:0000256" key="9">
    <source>
        <dbReference type="ARBA" id="ARBA00068876"/>
    </source>
</evidence>
<evidence type="ECO:0000256" key="2">
    <source>
        <dbReference type="ARBA" id="ARBA00022723"/>
    </source>
</evidence>
<keyword evidence="5" id="KW-0862">Zinc</keyword>
<dbReference type="InterPro" id="IPR050331">
    <property type="entry name" value="Zinc_finger"/>
</dbReference>
<dbReference type="GO" id="GO:0008270">
    <property type="term" value="F:zinc ion binding"/>
    <property type="evidence" value="ECO:0007669"/>
    <property type="project" value="UniProtKB-KW"/>
</dbReference>
<keyword evidence="3" id="KW-0677">Repeat</keyword>
<feature type="domain" description="C2H2-type" evidence="12">
    <location>
        <begin position="398"/>
        <end position="425"/>
    </location>
</feature>
<feature type="domain" description="C2H2-type" evidence="12">
    <location>
        <begin position="344"/>
        <end position="371"/>
    </location>
</feature>
<accession>A0A6P7YNB8</accession>
<dbReference type="RefSeq" id="XP_030068809.1">
    <property type="nucleotide sequence ID" value="XM_030212949.1"/>
</dbReference>
<evidence type="ECO:0000313" key="13">
    <source>
        <dbReference type="Proteomes" id="UP000515156"/>
    </source>
</evidence>
<dbReference type="GO" id="GO:0005634">
    <property type="term" value="C:nucleus"/>
    <property type="evidence" value="ECO:0007669"/>
    <property type="project" value="UniProtKB-SubCell"/>
</dbReference>
<evidence type="ECO:0000313" key="16">
    <source>
        <dbReference type="RefSeq" id="XP_030068809.1"/>
    </source>
</evidence>
<feature type="domain" description="C2H2-type" evidence="12">
    <location>
        <begin position="597"/>
        <end position="624"/>
    </location>
</feature>
<dbReference type="PROSITE" id="PS00028">
    <property type="entry name" value="ZINC_FINGER_C2H2_1"/>
    <property type="match status" value="20"/>
</dbReference>
<dbReference type="PROSITE" id="PS50157">
    <property type="entry name" value="ZINC_FINGER_C2H2_2"/>
    <property type="match status" value="21"/>
</dbReference>
<reference evidence="14 15" key="1">
    <citation type="submission" date="2025-04" db="UniProtKB">
        <authorList>
            <consortium name="RefSeq"/>
        </authorList>
    </citation>
    <scope>IDENTIFICATION</scope>
</reference>
<keyword evidence="13" id="KW-1185">Reference proteome</keyword>
<evidence type="ECO:0000256" key="8">
    <source>
        <dbReference type="ARBA" id="ARBA00023242"/>
    </source>
</evidence>
<dbReference type="GO" id="GO:1990837">
    <property type="term" value="F:sequence-specific double-stranded DNA binding"/>
    <property type="evidence" value="ECO:0007669"/>
    <property type="project" value="UniProtKB-ARBA"/>
</dbReference>
<keyword evidence="7" id="KW-0804">Transcription</keyword>
<dbReference type="FunFam" id="3.30.160.60:FF:000303">
    <property type="entry name" value="Zinc finger protein 41"/>
    <property type="match status" value="2"/>
</dbReference>
<dbReference type="Pfam" id="PF13912">
    <property type="entry name" value="zf-C2H2_6"/>
    <property type="match status" value="2"/>
</dbReference>
<feature type="domain" description="C2H2-type" evidence="12">
    <location>
        <begin position="426"/>
        <end position="453"/>
    </location>
</feature>
<feature type="domain" description="C2H2-type" evidence="12">
    <location>
        <begin position="848"/>
        <end position="875"/>
    </location>
</feature>
<feature type="domain" description="C2H2-type" evidence="12">
    <location>
        <begin position="454"/>
        <end position="480"/>
    </location>
</feature>
<dbReference type="FunFam" id="3.30.160.60:FF:000446">
    <property type="entry name" value="Zinc finger protein"/>
    <property type="match status" value="1"/>
</dbReference>
<feature type="domain" description="C2H2-type" evidence="12">
    <location>
        <begin position="876"/>
        <end position="903"/>
    </location>
</feature>
<dbReference type="RefSeq" id="XP_030068808.1">
    <property type="nucleotide sequence ID" value="XM_030212948.1"/>
</dbReference>
<evidence type="ECO:0000256" key="4">
    <source>
        <dbReference type="ARBA" id="ARBA00022771"/>
    </source>
</evidence>
<dbReference type="KEGG" id="muo:115476528"/>
<evidence type="ECO:0000313" key="14">
    <source>
        <dbReference type="RefSeq" id="XP_030068807.1"/>
    </source>
</evidence>
<evidence type="ECO:0000256" key="6">
    <source>
        <dbReference type="ARBA" id="ARBA00023015"/>
    </source>
</evidence>
<keyword evidence="8" id="KW-0539">Nucleus</keyword>
<dbReference type="RefSeq" id="XP_030068807.1">
    <property type="nucleotide sequence ID" value="XM_030212947.1"/>
</dbReference>
<dbReference type="InterPro" id="IPR013087">
    <property type="entry name" value="Znf_C2H2_type"/>
</dbReference>
<feature type="domain" description="C2H2-type" evidence="12">
    <location>
        <begin position="113"/>
        <end position="140"/>
    </location>
</feature>
<dbReference type="FunFam" id="3.30.160.60:FF:000688">
    <property type="entry name" value="zinc finger protein 197 isoform X1"/>
    <property type="match status" value="1"/>
</dbReference>
<evidence type="ECO:0000256" key="11">
    <source>
        <dbReference type="SAM" id="MobiDB-lite"/>
    </source>
</evidence>
<dbReference type="FunFam" id="3.30.160.60:FF:000495">
    <property type="entry name" value="zinc finger protein 668"/>
    <property type="match status" value="1"/>
</dbReference>
<dbReference type="Gene3D" id="3.30.160.60">
    <property type="entry name" value="Classic Zinc Finger"/>
    <property type="match status" value="16"/>
</dbReference>
<evidence type="ECO:0000256" key="10">
    <source>
        <dbReference type="PROSITE-ProRule" id="PRU00042"/>
    </source>
</evidence>
<feature type="domain" description="C2H2-type" evidence="12">
    <location>
        <begin position="764"/>
        <end position="791"/>
    </location>
</feature>
<dbReference type="FunFam" id="3.30.160.60:FF:000381">
    <property type="entry name" value="zinc finger protein 574"/>
    <property type="match status" value="2"/>
</dbReference>
<feature type="domain" description="C2H2-type" evidence="12">
    <location>
        <begin position="625"/>
        <end position="652"/>
    </location>
</feature>
<feature type="domain" description="C2H2-type" evidence="12">
    <location>
        <begin position="236"/>
        <end position="263"/>
    </location>
</feature>
<feature type="domain" description="C2H2-type" evidence="12">
    <location>
        <begin position="653"/>
        <end position="680"/>
    </location>
</feature>
<feature type="domain" description="C2H2-type" evidence="12">
    <location>
        <begin position="540"/>
        <end position="568"/>
    </location>
</feature>
<evidence type="ECO:0000256" key="3">
    <source>
        <dbReference type="ARBA" id="ARBA00022737"/>
    </source>
</evidence>
<keyword evidence="6" id="KW-0805">Transcription regulation</keyword>